<evidence type="ECO:0000313" key="1">
    <source>
        <dbReference type="EMBL" id="EGH35864.1"/>
    </source>
</evidence>
<protein>
    <submittedName>
        <fullName evidence="1">Amino acid adenylation</fullName>
    </submittedName>
</protein>
<feature type="non-terminal residue" evidence="1">
    <location>
        <position position="38"/>
    </location>
</feature>
<comment type="caution">
    <text evidence="1">The sequence shown here is derived from an EMBL/GenBank/DDBJ whole genome shotgun (WGS) entry which is preliminary data.</text>
</comment>
<sequence length="38" mass="4387">NNRWLGMLLFHHLVDDATSLRILRSEIEAHMLGQQASL</sequence>
<name>F3G072_PSESX</name>
<dbReference type="Proteomes" id="UP000004471">
    <property type="component" value="Unassembled WGS sequence"/>
</dbReference>
<reference evidence="1 2" key="1">
    <citation type="journal article" date="2011" name="PLoS Pathog.">
        <title>Dynamic evolution of pathogenicity revealed by sequencing and comparative genomics of 19 Pseudomonas syringae isolates.</title>
        <authorList>
            <person name="Baltrus D.A."/>
            <person name="Nishimura M.T."/>
            <person name="Romanchuk A."/>
            <person name="Chang J.H."/>
            <person name="Mukhtar M.S."/>
            <person name="Cherkis K."/>
            <person name="Roach J."/>
            <person name="Grant S.R."/>
            <person name="Jones C.D."/>
            <person name="Dangl J.L."/>
        </authorList>
    </citation>
    <scope>NUCLEOTIDE SEQUENCE [LARGE SCALE GENOMIC DNA]</scope>
    <source>
        <strain evidence="2">M301072PT</strain>
    </source>
</reference>
<organism evidence="1 2">
    <name type="scientific">Pseudomonas syringae pv. japonica str. M301072</name>
    <dbReference type="NCBI Taxonomy" id="629262"/>
    <lineage>
        <taxon>Bacteria</taxon>
        <taxon>Pseudomonadati</taxon>
        <taxon>Pseudomonadota</taxon>
        <taxon>Gammaproteobacteria</taxon>
        <taxon>Pseudomonadales</taxon>
        <taxon>Pseudomonadaceae</taxon>
        <taxon>Pseudomonas</taxon>
        <taxon>Pseudomonas syringae</taxon>
    </lineage>
</organism>
<feature type="non-terminal residue" evidence="1">
    <location>
        <position position="1"/>
    </location>
</feature>
<proteinExistence type="predicted"/>
<dbReference type="AlphaFoldDB" id="F3G072"/>
<gene>
    <name evidence="1" type="ORF">PSYJA_45206</name>
</gene>
<accession>F3G072</accession>
<dbReference type="EMBL" id="AEAH01004146">
    <property type="protein sequence ID" value="EGH35864.1"/>
    <property type="molecule type" value="Genomic_DNA"/>
</dbReference>
<evidence type="ECO:0000313" key="2">
    <source>
        <dbReference type="Proteomes" id="UP000004471"/>
    </source>
</evidence>